<evidence type="ECO:0000313" key="3">
    <source>
        <dbReference type="Proteomes" id="UP001501822"/>
    </source>
</evidence>
<feature type="region of interest" description="Disordered" evidence="1">
    <location>
        <begin position="111"/>
        <end position="131"/>
    </location>
</feature>
<name>A0ABN0W8F7_9ACTN</name>
<keyword evidence="3" id="KW-1185">Reference proteome</keyword>
<organism evidence="2 3">
    <name type="scientific">Actinoallomurus spadix</name>
    <dbReference type="NCBI Taxonomy" id="79912"/>
    <lineage>
        <taxon>Bacteria</taxon>
        <taxon>Bacillati</taxon>
        <taxon>Actinomycetota</taxon>
        <taxon>Actinomycetes</taxon>
        <taxon>Streptosporangiales</taxon>
        <taxon>Thermomonosporaceae</taxon>
        <taxon>Actinoallomurus</taxon>
    </lineage>
</organism>
<sequence>MNRRELAATLSRAGLREYQIQGVHEPDRLPEAFPYLRGEAGRWVVGICERGAYTPIRDFLEEDTACRFFQSLMRHATPPPPPTGILDEEAPGLLARMERWGRAAWAEYRRARRRSGGGGSGPAGPHPGDQR</sequence>
<dbReference type="EMBL" id="BAAABM010000014">
    <property type="protein sequence ID" value="GAA0328878.1"/>
    <property type="molecule type" value="Genomic_DNA"/>
</dbReference>
<evidence type="ECO:0000256" key="1">
    <source>
        <dbReference type="SAM" id="MobiDB-lite"/>
    </source>
</evidence>
<dbReference type="RefSeq" id="WP_252811456.1">
    <property type="nucleotide sequence ID" value="NZ_BAAABM010000014.1"/>
</dbReference>
<reference evidence="2 3" key="1">
    <citation type="journal article" date="2019" name="Int. J. Syst. Evol. Microbiol.">
        <title>The Global Catalogue of Microorganisms (GCM) 10K type strain sequencing project: providing services to taxonomists for standard genome sequencing and annotation.</title>
        <authorList>
            <consortium name="The Broad Institute Genomics Platform"/>
            <consortium name="The Broad Institute Genome Sequencing Center for Infectious Disease"/>
            <person name="Wu L."/>
            <person name="Ma J."/>
        </authorList>
    </citation>
    <scope>NUCLEOTIDE SEQUENCE [LARGE SCALE GENOMIC DNA]</scope>
    <source>
        <strain evidence="2 3">JCM 3146</strain>
    </source>
</reference>
<proteinExistence type="predicted"/>
<dbReference type="Proteomes" id="UP001501822">
    <property type="component" value="Unassembled WGS sequence"/>
</dbReference>
<comment type="caution">
    <text evidence="2">The sequence shown here is derived from an EMBL/GenBank/DDBJ whole genome shotgun (WGS) entry which is preliminary data.</text>
</comment>
<gene>
    <name evidence="2" type="ORF">GCM10010151_18410</name>
</gene>
<accession>A0ABN0W8F7</accession>
<protein>
    <submittedName>
        <fullName evidence="2">Uncharacterized protein</fullName>
    </submittedName>
</protein>
<evidence type="ECO:0000313" key="2">
    <source>
        <dbReference type="EMBL" id="GAA0328878.1"/>
    </source>
</evidence>